<keyword evidence="1" id="KW-0521">NADP</keyword>
<comment type="similarity">
    <text evidence="3">Belongs to the short-chain dehydrogenases/reductases (SDR) family.</text>
</comment>
<keyword evidence="5" id="KW-1185">Reference proteome</keyword>
<accession>A0AAD8VYF8</accession>
<dbReference type="EMBL" id="JAUUTY010000006">
    <property type="protein sequence ID" value="KAK1621393.1"/>
    <property type="molecule type" value="Genomic_DNA"/>
</dbReference>
<dbReference type="PRINTS" id="PR00081">
    <property type="entry name" value="GDHRDH"/>
</dbReference>
<name>A0AAD8VYF8_LOLMU</name>
<dbReference type="Proteomes" id="UP001231189">
    <property type="component" value="Unassembled WGS sequence"/>
</dbReference>
<dbReference type="InterPro" id="IPR002347">
    <property type="entry name" value="SDR_fam"/>
</dbReference>
<organism evidence="4 5">
    <name type="scientific">Lolium multiflorum</name>
    <name type="common">Italian ryegrass</name>
    <name type="synonym">Lolium perenne subsp. multiflorum</name>
    <dbReference type="NCBI Taxonomy" id="4521"/>
    <lineage>
        <taxon>Eukaryota</taxon>
        <taxon>Viridiplantae</taxon>
        <taxon>Streptophyta</taxon>
        <taxon>Embryophyta</taxon>
        <taxon>Tracheophyta</taxon>
        <taxon>Spermatophyta</taxon>
        <taxon>Magnoliopsida</taxon>
        <taxon>Liliopsida</taxon>
        <taxon>Poales</taxon>
        <taxon>Poaceae</taxon>
        <taxon>BOP clade</taxon>
        <taxon>Pooideae</taxon>
        <taxon>Poodae</taxon>
        <taxon>Poeae</taxon>
        <taxon>Poeae Chloroplast Group 2 (Poeae type)</taxon>
        <taxon>Loliodinae</taxon>
        <taxon>Loliinae</taxon>
        <taxon>Lolium</taxon>
    </lineage>
</organism>
<evidence type="ECO:0000313" key="5">
    <source>
        <dbReference type="Proteomes" id="UP001231189"/>
    </source>
</evidence>
<dbReference type="Gene3D" id="3.40.50.720">
    <property type="entry name" value="NAD(P)-binding Rossmann-like Domain"/>
    <property type="match status" value="1"/>
</dbReference>
<dbReference type="Pfam" id="PF00106">
    <property type="entry name" value="adh_short"/>
    <property type="match status" value="1"/>
</dbReference>
<dbReference type="InterPro" id="IPR020904">
    <property type="entry name" value="Sc_DH/Rdtase_CS"/>
</dbReference>
<dbReference type="FunFam" id="3.40.50.720:FF:000084">
    <property type="entry name" value="Short-chain dehydrogenase reductase"/>
    <property type="match status" value="1"/>
</dbReference>
<keyword evidence="2" id="KW-0560">Oxidoreductase</keyword>
<reference evidence="4" key="1">
    <citation type="submission" date="2023-07" db="EMBL/GenBank/DDBJ databases">
        <title>A chromosome-level genome assembly of Lolium multiflorum.</title>
        <authorList>
            <person name="Chen Y."/>
            <person name="Copetti D."/>
            <person name="Kolliker R."/>
            <person name="Studer B."/>
        </authorList>
    </citation>
    <scope>NUCLEOTIDE SEQUENCE</scope>
    <source>
        <strain evidence="4">02402/16</strain>
        <tissue evidence="4">Leaf</tissue>
    </source>
</reference>
<dbReference type="PANTHER" id="PTHR42898">
    <property type="entry name" value="TROPINONE REDUCTASE"/>
    <property type="match status" value="1"/>
</dbReference>
<evidence type="ECO:0000256" key="2">
    <source>
        <dbReference type="ARBA" id="ARBA00023002"/>
    </source>
</evidence>
<sequence>MAAEMSREERWSLAGTTALVTGGSKGIGYAIVEELAGFGARVHTCSRNAAELEDSRRRWEEKGRSSWRRSRKPSTASSIYILVNNAGQLFVKAAAECTADEYSHLMATNLESFFHLSQLARPLLLNSSVAGGGSIVNMSSIGGTISYAGAAIYNVTKGAINQLTRSLATEWAPDMIRVNGVAPGFVTTDMIKDTTTTDQLADEHSKTPMRRSGKPMEIAAAVSFLCLPAASFITGQGLRCSLSMAPQDPSAADLAAAAAEAATMASLWVLAAALPRIRAVVPVTLELCTSTYLQWRGMFTDAAEKYALEDHLLEEEYPADPTPLWSRNDVIVRSWLNSVVAPELLAMVVESTTPQPAHALWTRLSNIYHDNSEMRSS</sequence>
<evidence type="ECO:0000256" key="3">
    <source>
        <dbReference type="RuleBase" id="RU000363"/>
    </source>
</evidence>
<dbReference type="Pfam" id="PF13561">
    <property type="entry name" value="adh_short_C2"/>
    <property type="match status" value="1"/>
</dbReference>
<dbReference type="SUPFAM" id="SSF51735">
    <property type="entry name" value="NAD(P)-binding Rossmann-fold domains"/>
    <property type="match status" value="1"/>
</dbReference>
<proteinExistence type="inferred from homology"/>
<evidence type="ECO:0000313" key="4">
    <source>
        <dbReference type="EMBL" id="KAK1621393.1"/>
    </source>
</evidence>
<protein>
    <submittedName>
        <fullName evidence="4">Uncharacterized protein</fullName>
    </submittedName>
</protein>
<dbReference type="GO" id="GO:0016491">
    <property type="term" value="F:oxidoreductase activity"/>
    <property type="evidence" value="ECO:0007669"/>
    <property type="project" value="UniProtKB-KW"/>
</dbReference>
<evidence type="ECO:0000256" key="1">
    <source>
        <dbReference type="ARBA" id="ARBA00022857"/>
    </source>
</evidence>
<dbReference type="PRINTS" id="PR00080">
    <property type="entry name" value="SDRFAMILY"/>
</dbReference>
<dbReference type="PANTHER" id="PTHR42898:SF102">
    <property type="entry name" value="TROPINONE REDUCTASE"/>
    <property type="match status" value="1"/>
</dbReference>
<dbReference type="InterPro" id="IPR036291">
    <property type="entry name" value="NAD(P)-bd_dom_sf"/>
</dbReference>
<gene>
    <name evidence="4" type="ORF">QYE76_026910</name>
</gene>
<dbReference type="AlphaFoldDB" id="A0AAD8VYF8"/>
<dbReference type="InterPro" id="IPR045000">
    <property type="entry name" value="TR"/>
</dbReference>
<comment type="caution">
    <text evidence="4">The sequence shown here is derived from an EMBL/GenBank/DDBJ whole genome shotgun (WGS) entry which is preliminary data.</text>
</comment>
<dbReference type="PROSITE" id="PS00061">
    <property type="entry name" value="ADH_SHORT"/>
    <property type="match status" value="1"/>
</dbReference>